<dbReference type="Pfam" id="PF01739">
    <property type="entry name" value="CheR"/>
    <property type="match status" value="1"/>
</dbReference>
<reference evidence="2 3" key="1">
    <citation type="submission" date="2021-05" db="EMBL/GenBank/DDBJ databases">
        <title>Novel Bacillus species.</title>
        <authorList>
            <person name="Liu G."/>
        </authorList>
    </citation>
    <scope>NUCLEOTIDE SEQUENCE [LARGE SCALE GENOMIC DNA]</scope>
    <source>
        <strain evidence="3">FJAT-49780</strain>
    </source>
</reference>
<dbReference type="Gene3D" id="3.40.50.150">
    <property type="entry name" value="Vaccinia Virus protein VP39"/>
    <property type="match status" value="1"/>
</dbReference>
<dbReference type="PRINTS" id="PR00996">
    <property type="entry name" value="CHERMTFRASE"/>
</dbReference>
<dbReference type="EMBL" id="JAGYPG010000005">
    <property type="protein sequence ID" value="MBS4197760.1"/>
    <property type="molecule type" value="Genomic_DNA"/>
</dbReference>
<dbReference type="Pfam" id="PF03705">
    <property type="entry name" value="CheR_N"/>
    <property type="match status" value="1"/>
</dbReference>
<keyword evidence="3" id="KW-1185">Reference proteome</keyword>
<dbReference type="InterPro" id="IPR029063">
    <property type="entry name" value="SAM-dependent_MTases_sf"/>
</dbReference>
<dbReference type="InterPro" id="IPR022641">
    <property type="entry name" value="CheR_N"/>
</dbReference>
<feature type="domain" description="CheR-type methyltransferase" evidence="1">
    <location>
        <begin position="12"/>
        <end position="264"/>
    </location>
</feature>
<dbReference type="PANTHER" id="PTHR24422:SF8">
    <property type="entry name" value="CHEMOTAXIS PROTEIN"/>
    <property type="match status" value="1"/>
</dbReference>
<dbReference type="RefSeq" id="WP_213126993.1">
    <property type="nucleotide sequence ID" value="NZ_JAGYPG010000005.1"/>
</dbReference>
<dbReference type="InterPro" id="IPR000780">
    <property type="entry name" value="CheR_MeTrfase"/>
</dbReference>
<organism evidence="2 3">
    <name type="scientific">Lederbergia citri</name>
    <dbReference type="NCBI Taxonomy" id="2833580"/>
    <lineage>
        <taxon>Bacteria</taxon>
        <taxon>Bacillati</taxon>
        <taxon>Bacillota</taxon>
        <taxon>Bacilli</taxon>
        <taxon>Bacillales</taxon>
        <taxon>Bacillaceae</taxon>
        <taxon>Lederbergia</taxon>
    </lineage>
</organism>
<protein>
    <submittedName>
        <fullName evidence="2">Protein-glutamate O-methyltransferase CheR</fullName>
    </submittedName>
</protein>
<accession>A0A942TGV4</accession>
<gene>
    <name evidence="2" type="ORF">KHA97_22220</name>
</gene>
<dbReference type="SMART" id="SM00138">
    <property type="entry name" value="MeTrc"/>
    <property type="match status" value="1"/>
</dbReference>
<evidence type="ECO:0000313" key="3">
    <source>
        <dbReference type="Proteomes" id="UP000681414"/>
    </source>
</evidence>
<dbReference type="Proteomes" id="UP000681414">
    <property type="component" value="Unassembled WGS sequence"/>
</dbReference>
<proteinExistence type="predicted"/>
<dbReference type="InterPro" id="IPR050903">
    <property type="entry name" value="Bact_Chemotaxis_MeTrfase"/>
</dbReference>
<evidence type="ECO:0000259" key="1">
    <source>
        <dbReference type="PROSITE" id="PS50123"/>
    </source>
</evidence>
<name>A0A942TGV4_9BACI</name>
<dbReference type="SUPFAM" id="SSF53335">
    <property type="entry name" value="S-adenosyl-L-methionine-dependent methyltransferases"/>
    <property type="match status" value="1"/>
</dbReference>
<sequence>MNNSQGNLYLHQNSPKNDLEELEVKLLLQGLFEWCGYDFRNYAYESIKRRIWHRVHSENLRTITELLNKVLHDPQVLQRLVGDFSINVTEMFRDPLFFLNFREKIVPLLYTYPSIRIWHAGCSTGEEVYSMAILLHEAGLLAKTKIYATDINANALSTAKNGLFPLDNMKKYTNNYLQAGGERAFSDYYNVTNYGVKFHSFLSKNVVFTQHNLVTDRSFNEFHVILCRNVLIYFNKILQKKVHELFHESLCMFGVLGLGDKETISYMEVTDFYKEISSKHKLYQKIK</sequence>
<comment type="caution">
    <text evidence="2">The sequence shown here is derived from an EMBL/GenBank/DDBJ whole genome shotgun (WGS) entry which is preliminary data.</text>
</comment>
<dbReference type="AlphaFoldDB" id="A0A942TGV4"/>
<dbReference type="GO" id="GO:0008757">
    <property type="term" value="F:S-adenosylmethionine-dependent methyltransferase activity"/>
    <property type="evidence" value="ECO:0007669"/>
    <property type="project" value="InterPro"/>
</dbReference>
<dbReference type="SUPFAM" id="SSF47757">
    <property type="entry name" value="Chemotaxis receptor methyltransferase CheR, N-terminal domain"/>
    <property type="match status" value="1"/>
</dbReference>
<dbReference type="PROSITE" id="PS50123">
    <property type="entry name" value="CHER"/>
    <property type="match status" value="1"/>
</dbReference>
<dbReference type="PANTHER" id="PTHR24422">
    <property type="entry name" value="CHEMOTAXIS PROTEIN METHYLTRANSFERASE"/>
    <property type="match status" value="1"/>
</dbReference>
<dbReference type="InterPro" id="IPR022642">
    <property type="entry name" value="CheR_C"/>
</dbReference>
<evidence type="ECO:0000313" key="2">
    <source>
        <dbReference type="EMBL" id="MBS4197760.1"/>
    </source>
</evidence>